<gene>
    <name evidence="1" type="ORF">HF394_01755</name>
</gene>
<protein>
    <submittedName>
        <fullName evidence="1">Uncharacterized protein</fullName>
    </submittedName>
</protein>
<keyword evidence="2" id="KW-1185">Reference proteome</keyword>
<sequence>MKKKLLVAGIICSFWLAGCSNDIEEKTAMDSQTAQSSANLELLDQPFEEISRQEWETIHLTQEDFNLFLSEIAVEDAKGTKKVAGIKKDSDDIIITLDNSDGESLDNLMAAPFIDTEVRTAYLHSAYYEGQQPKIIVKDLSGVVLSEASEALEPVGP</sequence>
<evidence type="ECO:0000313" key="1">
    <source>
        <dbReference type="EMBL" id="QKX49403.1"/>
    </source>
</evidence>
<dbReference type="RefSeq" id="WP_176293942.1">
    <property type="nucleotide sequence ID" value="NZ_CP051177.1"/>
</dbReference>
<accession>A0A7H8Q7W0</accession>
<organism evidence="1 2">
    <name type="scientific">Planococcus glaciei</name>
    <dbReference type="NCBI Taxonomy" id="459472"/>
    <lineage>
        <taxon>Bacteria</taxon>
        <taxon>Bacillati</taxon>
        <taxon>Bacillota</taxon>
        <taxon>Bacilli</taxon>
        <taxon>Bacillales</taxon>
        <taxon>Caryophanaceae</taxon>
        <taxon>Planococcus</taxon>
    </lineage>
</organism>
<dbReference type="PROSITE" id="PS51257">
    <property type="entry name" value="PROKAR_LIPOPROTEIN"/>
    <property type="match status" value="1"/>
</dbReference>
<evidence type="ECO:0000313" key="2">
    <source>
        <dbReference type="Proteomes" id="UP000509222"/>
    </source>
</evidence>
<reference evidence="2" key="1">
    <citation type="submission" date="2020-06" db="EMBL/GenBank/DDBJ databases">
        <title>Isolation of Planomicrobium glaciei.</title>
        <authorList>
            <person name="Malisova L."/>
            <person name="Safrankova R."/>
            <person name="Jakubu V."/>
            <person name="Spanelova P."/>
        </authorList>
    </citation>
    <scope>NUCLEOTIDE SEQUENCE [LARGE SCALE GENOMIC DNA]</scope>
    <source>
        <strain evidence="2">NRL-ATB46093</strain>
    </source>
</reference>
<dbReference type="Proteomes" id="UP000509222">
    <property type="component" value="Chromosome"/>
</dbReference>
<proteinExistence type="predicted"/>
<name>A0A7H8Q7W0_9BACL</name>
<dbReference type="EMBL" id="CP051177">
    <property type="protein sequence ID" value="QKX49403.1"/>
    <property type="molecule type" value="Genomic_DNA"/>
</dbReference>
<dbReference type="AlphaFoldDB" id="A0A7H8Q7W0"/>